<evidence type="ECO:0008006" key="4">
    <source>
        <dbReference type="Google" id="ProtNLM"/>
    </source>
</evidence>
<dbReference type="RefSeq" id="WP_192557882.1">
    <property type="nucleotide sequence ID" value="NZ_JACZZA010000023.1"/>
</dbReference>
<accession>A0ABR9GG62</accession>
<proteinExistence type="predicted"/>
<reference evidence="2 3" key="1">
    <citation type="submission" date="2020-09" db="EMBL/GenBank/DDBJ databases">
        <title>Dyella sp. 7MK23 isolated from forest soil.</title>
        <authorList>
            <person name="Fu J."/>
        </authorList>
    </citation>
    <scope>NUCLEOTIDE SEQUENCE [LARGE SCALE GENOMIC DNA]</scope>
    <source>
        <strain evidence="2 3">7MK23</strain>
    </source>
</reference>
<keyword evidence="1" id="KW-0472">Membrane</keyword>
<sequence length="215" mass="23355">MSHITQRPKAEKIAVFTFGVVFLLLMLGIVLKFPQPTPIQYLTFRIILSLAAAGFAAMLPGALHLQLPLIVKGTVQAGGAIAVFVLVYTTNPAVLQSLGVQIPKVDATPIVSKFLSLNDAGDYESACKLYLTVEQQMVPPARCAQISSSMMANLGAVESRRGPTNVVAAPIQSGQPQDMGFVYLTKFHNFPVPLHETVYVEVEGKEWRIKGYLVQ</sequence>
<feature type="transmembrane region" description="Helical" evidence="1">
    <location>
        <begin position="39"/>
        <end position="57"/>
    </location>
</feature>
<gene>
    <name evidence="2" type="ORF">IGX34_21850</name>
</gene>
<dbReference type="EMBL" id="JACZZA010000023">
    <property type="protein sequence ID" value="MBE1163037.1"/>
    <property type="molecule type" value="Genomic_DNA"/>
</dbReference>
<comment type="caution">
    <text evidence="2">The sequence shown here is derived from an EMBL/GenBank/DDBJ whole genome shotgun (WGS) entry which is preliminary data.</text>
</comment>
<keyword evidence="1" id="KW-0812">Transmembrane</keyword>
<name>A0ABR9GG62_9GAMM</name>
<feature type="transmembrane region" description="Helical" evidence="1">
    <location>
        <begin position="12"/>
        <end position="33"/>
    </location>
</feature>
<evidence type="ECO:0000313" key="3">
    <source>
        <dbReference type="Proteomes" id="UP000651010"/>
    </source>
</evidence>
<evidence type="ECO:0000313" key="2">
    <source>
        <dbReference type="EMBL" id="MBE1163037.1"/>
    </source>
</evidence>
<evidence type="ECO:0000256" key="1">
    <source>
        <dbReference type="SAM" id="Phobius"/>
    </source>
</evidence>
<dbReference type="Proteomes" id="UP000651010">
    <property type="component" value="Unassembled WGS sequence"/>
</dbReference>
<organism evidence="2 3">
    <name type="scientific">Dyella acidiphila</name>
    <dbReference type="NCBI Taxonomy" id="2775866"/>
    <lineage>
        <taxon>Bacteria</taxon>
        <taxon>Pseudomonadati</taxon>
        <taxon>Pseudomonadota</taxon>
        <taxon>Gammaproteobacteria</taxon>
        <taxon>Lysobacterales</taxon>
        <taxon>Rhodanobacteraceae</taxon>
        <taxon>Dyella</taxon>
    </lineage>
</organism>
<feature type="transmembrane region" description="Helical" evidence="1">
    <location>
        <begin position="69"/>
        <end position="88"/>
    </location>
</feature>
<keyword evidence="1" id="KW-1133">Transmembrane helix</keyword>
<protein>
    <recommendedName>
        <fullName evidence="4">DUF4019 domain-containing protein</fullName>
    </recommendedName>
</protein>
<keyword evidence="3" id="KW-1185">Reference proteome</keyword>